<dbReference type="Pfam" id="PF00990">
    <property type="entry name" value="GGDEF"/>
    <property type="match status" value="1"/>
</dbReference>
<dbReference type="Proteomes" id="UP001597295">
    <property type="component" value="Unassembled WGS sequence"/>
</dbReference>
<dbReference type="Gene3D" id="3.30.450.20">
    <property type="entry name" value="PAS domain"/>
    <property type="match status" value="3"/>
</dbReference>
<dbReference type="InterPro" id="IPR013655">
    <property type="entry name" value="PAS_fold_3"/>
</dbReference>
<organism evidence="7 8">
    <name type="scientific">Lacibacterium aquatile</name>
    <dbReference type="NCBI Taxonomy" id="1168082"/>
    <lineage>
        <taxon>Bacteria</taxon>
        <taxon>Pseudomonadati</taxon>
        <taxon>Pseudomonadota</taxon>
        <taxon>Alphaproteobacteria</taxon>
        <taxon>Rhodospirillales</taxon>
        <taxon>Rhodospirillaceae</taxon>
    </lineage>
</organism>
<dbReference type="SUPFAM" id="SSF55785">
    <property type="entry name" value="PYP-like sensor domain (PAS domain)"/>
    <property type="match status" value="1"/>
</dbReference>
<evidence type="ECO:0000259" key="6">
    <source>
        <dbReference type="PROSITE" id="PS50887"/>
    </source>
</evidence>
<dbReference type="Gene3D" id="3.30.70.270">
    <property type="match status" value="1"/>
</dbReference>
<proteinExistence type="predicted"/>
<dbReference type="PANTHER" id="PTHR45138">
    <property type="entry name" value="REGULATORY COMPONENTS OF SENSORY TRANSDUCTION SYSTEM"/>
    <property type="match status" value="1"/>
</dbReference>
<dbReference type="Pfam" id="PF22588">
    <property type="entry name" value="dCache_1_like"/>
    <property type="match status" value="1"/>
</dbReference>
<feature type="domain" description="PAS" evidence="4">
    <location>
        <begin position="320"/>
        <end position="392"/>
    </location>
</feature>
<dbReference type="InterPro" id="IPR050469">
    <property type="entry name" value="Diguanylate_Cyclase"/>
</dbReference>
<dbReference type="PROSITE" id="PS50112">
    <property type="entry name" value="PAS"/>
    <property type="match status" value="1"/>
</dbReference>
<dbReference type="SMART" id="SM00091">
    <property type="entry name" value="PAS"/>
    <property type="match status" value="1"/>
</dbReference>
<sequence>MADFRRQQAWVPYAAVFLLIEALVWGIVGLAWRYDRNDALDDARATTANLALAVERHVDSVFAQADQSLVQLRDLAAMQSGDALSNAYTQLSKTQPGLFLQLTVADASGRLSYSSLRETVPVSIAGTSAFDSHLKGDDVPYISRPQIEAGTGRLLIQMSRRLTDREGAFAGVASLSLNPGFFERFFSQLDLGHGGAVSIIGNDGFLRVRVIADRPTPAAAYQQQLLEQLYTGELPPFGTYRIDSPIDGEPRVGSWRRLHNFPMTVLVFLAEAEIQAQRLSNRLVLFYGGLALTGFIALCIFLIHRRAADQGLQVAAALRQEERWRFALDAVGDGVWDWNPQTREIFLSAGWKALLGYREQDVSNRPEEWEGRIHPEDRAKALADMADHLQGRTPVFRNEHRILCSDGSYRWILSRGIVVERDRQGQPVRVIGTGTDVTLAKSLETALLQRTVELEKAIRSLKENEAELRWLAEVDPLTGVANRRAFLARAEYDLARVRRYEGSLTVAMIDLDHFKSVNDTYGHDAGDMVLRAVADLCRTRLRSTDLFGRLGGEEFAALLIETNEDEARQVLEDLRKAIAGVVVTLSTGVTISVTASIGSVTMPPAEATVDELLKLADNALYQAKRSGRNRVVAAHPDRPAFEADHSAA</sequence>
<dbReference type="SUPFAM" id="SSF55073">
    <property type="entry name" value="Nucleotide cyclase"/>
    <property type="match status" value="1"/>
</dbReference>
<evidence type="ECO:0000259" key="5">
    <source>
        <dbReference type="PROSITE" id="PS50113"/>
    </source>
</evidence>
<comment type="caution">
    <text evidence="7">The sequence shown here is derived from an EMBL/GenBank/DDBJ whole genome shotgun (WGS) entry which is preliminary data.</text>
</comment>
<keyword evidence="8" id="KW-1185">Reference proteome</keyword>
<dbReference type="NCBIfam" id="TIGR00254">
    <property type="entry name" value="GGDEF"/>
    <property type="match status" value="1"/>
</dbReference>
<dbReference type="InterPro" id="IPR035965">
    <property type="entry name" value="PAS-like_dom_sf"/>
</dbReference>
<dbReference type="CDD" id="cd12914">
    <property type="entry name" value="PDC1_DGC_like"/>
    <property type="match status" value="1"/>
</dbReference>
<keyword evidence="3" id="KW-1133">Transmembrane helix</keyword>
<dbReference type="EMBL" id="JBHUIP010000014">
    <property type="protein sequence ID" value="MFD2264943.1"/>
    <property type="molecule type" value="Genomic_DNA"/>
</dbReference>
<dbReference type="RefSeq" id="WP_379878094.1">
    <property type="nucleotide sequence ID" value="NZ_JBHUIP010000014.1"/>
</dbReference>
<dbReference type="PROSITE" id="PS50887">
    <property type="entry name" value="GGDEF"/>
    <property type="match status" value="1"/>
</dbReference>
<dbReference type="InterPro" id="IPR054327">
    <property type="entry name" value="His-kinase-like_sensor"/>
</dbReference>
<dbReference type="CDD" id="cd00130">
    <property type="entry name" value="PAS"/>
    <property type="match status" value="1"/>
</dbReference>
<dbReference type="EC" id="2.7.7.65" evidence="1"/>
<feature type="domain" description="PAC" evidence="5">
    <location>
        <begin position="396"/>
        <end position="449"/>
    </location>
</feature>
<evidence type="ECO:0000259" key="4">
    <source>
        <dbReference type="PROSITE" id="PS50112"/>
    </source>
</evidence>
<dbReference type="InterPro" id="IPR029787">
    <property type="entry name" value="Nucleotide_cyclase"/>
</dbReference>
<dbReference type="InterPro" id="IPR001610">
    <property type="entry name" value="PAC"/>
</dbReference>
<gene>
    <name evidence="7" type="ORF">ACFSM5_18700</name>
</gene>
<dbReference type="NCBIfam" id="TIGR00229">
    <property type="entry name" value="sensory_box"/>
    <property type="match status" value="1"/>
</dbReference>
<dbReference type="CDD" id="cd01949">
    <property type="entry name" value="GGDEF"/>
    <property type="match status" value="1"/>
</dbReference>
<dbReference type="SMART" id="SM00086">
    <property type="entry name" value="PAC"/>
    <property type="match status" value="1"/>
</dbReference>
<dbReference type="InterPro" id="IPR000014">
    <property type="entry name" value="PAS"/>
</dbReference>
<feature type="transmembrane region" description="Helical" evidence="3">
    <location>
        <begin position="12"/>
        <end position="32"/>
    </location>
</feature>
<keyword evidence="3" id="KW-0812">Transmembrane</keyword>
<name>A0ABW5DUY9_9PROT</name>
<feature type="transmembrane region" description="Helical" evidence="3">
    <location>
        <begin position="284"/>
        <end position="303"/>
    </location>
</feature>
<evidence type="ECO:0000256" key="3">
    <source>
        <dbReference type="SAM" id="Phobius"/>
    </source>
</evidence>
<reference evidence="8" key="1">
    <citation type="journal article" date="2019" name="Int. J. Syst. Evol. Microbiol.">
        <title>The Global Catalogue of Microorganisms (GCM) 10K type strain sequencing project: providing services to taxonomists for standard genome sequencing and annotation.</title>
        <authorList>
            <consortium name="The Broad Institute Genomics Platform"/>
            <consortium name="The Broad Institute Genome Sequencing Center for Infectious Disease"/>
            <person name="Wu L."/>
            <person name="Ma J."/>
        </authorList>
    </citation>
    <scope>NUCLEOTIDE SEQUENCE [LARGE SCALE GENOMIC DNA]</scope>
    <source>
        <strain evidence="8">CGMCC 1.19062</strain>
    </source>
</reference>
<dbReference type="CDD" id="cd12915">
    <property type="entry name" value="PDC2_DGC_like"/>
    <property type="match status" value="1"/>
</dbReference>
<dbReference type="InterPro" id="IPR000160">
    <property type="entry name" value="GGDEF_dom"/>
</dbReference>
<dbReference type="SMART" id="SM00267">
    <property type="entry name" value="GGDEF"/>
    <property type="match status" value="1"/>
</dbReference>
<evidence type="ECO:0000256" key="2">
    <source>
        <dbReference type="ARBA" id="ARBA00034247"/>
    </source>
</evidence>
<protein>
    <recommendedName>
        <fullName evidence="1">diguanylate cyclase</fullName>
        <ecNumber evidence="1">2.7.7.65</ecNumber>
    </recommendedName>
</protein>
<evidence type="ECO:0000256" key="1">
    <source>
        <dbReference type="ARBA" id="ARBA00012528"/>
    </source>
</evidence>
<keyword evidence="3" id="KW-0472">Membrane</keyword>
<dbReference type="PROSITE" id="PS50113">
    <property type="entry name" value="PAC"/>
    <property type="match status" value="1"/>
</dbReference>
<dbReference type="InterPro" id="IPR000700">
    <property type="entry name" value="PAS-assoc_C"/>
</dbReference>
<comment type="catalytic activity">
    <reaction evidence="2">
        <text>2 GTP = 3',3'-c-di-GMP + 2 diphosphate</text>
        <dbReference type="Rhea" id="RHEA:24898"/>
        <dbReference type="ChEBI" id="CHEBI:33019"/>
        <dbReference type="ChEBI" id="CHEBI:37565"/>
        <dbReference type="ChEBI" id="CHEBI:58805"/>
        <dbReference type="EC" id="2.7.7.65"/>
    </reaction>
</comment>
<dbReference type="PANTHER" id="PTHR45138:SF9">
    <property type="entry name" value="DIGUANYLATE CYCLASE DGCM-RELATED"/>
    <property type="match status" value="1"/>
</dbReference>
<feature type="domain" description="GGDEF" evidence="6">
    <location>
        <begin position="502"/>
        <end position="636"/>
    </location>
</feature>
<evidence type="ECO:0000313" key="8">
    <source>
        <dbReference type="Proteomes" id="UP001597295"/>
    </source>
</evidence>
<accession>A0ABW5DUY9</accession>
<dbReference type="InterPro" id="IPR043128">
    <property type="entry name" value="Rev_trsase/Diguanyl_cyclase"/>
</dbReference>
<evidence type="ECO:0000313" key="7">
    <source>
        <dbReference type="EMBL" id="MFD2264943.1"/>
    </source>
</evidence>
<dbReference type="Pfam" id="PF08447">
    <property type="entry name" value="PAS_3"/>
    <property type="match status" value="1"/>
</dbReference>